<organism evidence="4 5">
    <name type="scientific">Rhipicephalus sanguineus</name>
    <name type="common">Brown dog tick</name>
    <name type="synonym">Ixodes sanguineus</name>
    <dbReference type="NCBI Taxonomy" id="34632"/>
    <lineage>
        <taxon>Eukaryota</taxon>
        <taxon>Metazoa</taxon>
        <taxon>Ecdysozoa</taxon>
        <taxon>Arthropoda</taxon>
        <taxon>Chelicerata</taxon>
        <taxon>Arachnida</taxon>
        <taxon>Acari</taxon>
        <taxon>Parasitiformes</taxon>
        <taxon>Ixodida</taxon>
        <taxon>Ixodoidea</taxon>
        <taxon>Ixodidae</taxon>
        <taxon>Rhipicephalinae</taxon>
        <taxon>Rhipicephalus</taxon>
        <taxon>Rhipicephalus</taxon>
    </lineage>
</organism>
<evidence type="ECO:0000256" key="1">
    <source>
        <dbReference type="ARBA" id="ARBA00005771"/>
    </source>
</evidence>
<feature type="domain" description="Sulfotransferase" evidence="3">
    <location>
        <begin position="60"/>
        <end position="146"/>
    </location>
</feature>
<accession>A0A9D4QB14</accession>
<feature type="domain" description="Sulfotransferase" evidence="3">
    <location>
        <begin position="9"/>
        <end position="56"/>
    </location>
</feature>
<evidence type="ECO:0000256" key="2">
    <source>
        <dbReference type="ARBA" id="ARBA00022679"/>
    </source>
</evidence>
<evidence type="ECO:0000259" key="3">
    <source>
        <dbReference type="Pfam" id="PF00685"/>
    </source>
</evidence>
<dbReference type="EMBL" id="JABSTV010001247">
    <property type="protein sequence ID" value="KAH7972575.1"/>
    <property type="molecule type" value="Genomic_DNA"/>
</dbReference>
<reference evidence="4" key="1">
    <citation type="journal article" date="2020" name="Cell">
        <title>Large-Scale Comparative Analyses of Tick Genomes Elucidate Their Genetic Diversity and Vector Capacities.</title>
        <authorList>
            <consortium name="Tick Genome and Microbiome Consortium (TIGMIC)"/>
            <person name="Jia N."/>
            <person name="Wang J."/>
            <person name="Shi W."/>
            <person name="Du L."/>
            <person name="Sun Y."/>
            <person name="Zhan W."/>
            <person name="Jiang J.F."/>
            <person name="Wang Q."/>
            <person name="Zhang B."/>
            <person name="Ji P."/>
            <person name="Bell-Sakyi L."/>
            <person name="Cui X.M."/>
            <person name="Yuan T.T."/>
            <person name="Jiang B.G."/>
            <person name="Yang W.F."/>
            <person name="Lam T.T."/>
            <person name="Chang Q.C."/>
            <person name="Ding S.J."/>
            <person name="Wang X.J."/>
            <person name="Zhu J.G."/>
            <person name="Ruan X.D."/>
            <person name="Zhao L."/>
            <person name="Wei J.T."/>
            <person name="Ye R.Z."/>
            <person name="Que T.C."/>
            <person name="Du C.H."/>
            <person name="Zhou Y.H."/>
            <person name="Cheng J.X."/>
            <person name="Dai P.F."/>
            <person name="Guo W.B."/>
            <person name="Han X.H."/>
            <person name="Huang E.J."/>
            <person name="Li L.F."/>
            <person name="Wei W."/>
            <person name="Gao Y.C."/>
            <person name="Liu J.Z."/>
            <person name="Shao H.Z."/>
            <person name="Wang X."/>
            <person name="Wang C.C."/>
            <person name="Yang T.C."/>
            <person name="Huo Q.B."/>
            <person name="Li W."/>
            <person name="Chen H.Y."/>
            <person name="Chen S.E."/>
            <person name="Zhou L.G."/>
            <person name="Ni X.B."/>
            <person name="Tian J.H."/>
            <person name="Sheng Y."/>
            <person name="Liu T."/>
            <person name="Pan Y.S."/>
            <person name="Xia L.Y."/>
            <person name="Li J."/>
            <person name="Zhao F."/>
            <person name="Cao W.C."/>
        </authorList>
    </citation>
    <scope>NUCLEOTIDE SEQUENCE</scope>
    <source>
        <strain evidence="4">Rsan-2018</strain>
    </source>
</reference>
<dbReference type="AlphaFoldDB" id="A0A9D4QB14"/>
<dbReference type="VEuPathDB" id="VectorBase:RSAN_037956"/>
<dbReference type="SUPFAM" id="SSF52540">
    <property type="entry name" value="P-loop containing nucleoside triphosphate hydrolases"/>
    <property type="match status" value="2"/>
</dbReference>
<dbReference type="GO" id="GO:0008146">
    <property type="term" value="F:sulfotransferase activity"/>
    <property type="evidence" value="ECO:0007669"/>
    <property type="project" value="InterPro"/>
</dbReference>
<dbReference type="InterPro" id="IPR000863">
    <property type="entry name" value="Sulfotransferase_dom"/>
</dbReference>
<name>A0A9D4QB14_RHISA</name>
<gene>
    <name evidence="4" type="ORF">HPB52_013627</name>
</gene>
<comment type="caution">
    <text evidence="4">The sequence shown here is derived from an EMBL/GenBank/DDBJ whole genome shotgun (WGS) entry which is preliminary data.</text>
</comment>
<dbReference type="InterPro" id="IPR027417">
    <property type="entry name" value="P-loop_NTPase"/>
</dbReference>
<keyword evidence="5" id="KW-1185">Reference proteome</keyword>
<dbReference type="Pfam" id="PF00685">
    <property type="entry name" value="Sulfotransfer_1"/>
    <property type="match status" value="3"/>
</dbReference>
<evidence type="ECO:0000313" key="5">
    <source>
        <dbReference type="Proteomes" id="UP000821837"/>
    </source>
</evidence>
<protein>
    <recommendedName>
        <fullName evidence="3">Sulfotransferase domain-containing protein</fullName>
    </recommendedName>
</protein>
<feature type="domain" description="Sulfotransferase" evidence="3">
    <location>
        <begin position="156"/>
        <end position="219"/>
    </location>
</feature>
<reference evidence="4" key="2">
    <citation type="submission" date="2021-09" db="EMBL/GenBank/DDBJ databases">
        <authorList>
            <person name="Jia N."/>
            <person name="Wang J."/>
            <person name="Shi W."/>
            <person name="Du L."/>
            <person name="Sun Y."/>
            <person name="Zhan W."/>
            <person name="Jiang J."/>
            <person name="Wang Q."/>
            <person name="Zhang B."/>
            <person name="Ji P."/>
            <person name="Sakyi L.B."/>
            <person name="Cui X."/>
            <person name="Yuan T."/>
            <person name="Jiang B."/>
            <person name="Yang W."/>
            <person name="Lam T.T.-Y."/>
            <person name="Chang Q."/>
            <person name="Ding S."/>
            <person name="Wang X."/>
            <person name="Zhu J."/>
            <person name="Ruan X."/>
            <person name="Zhao L."/>
            <person name="Wei J."/>
            <person name="Que T."/>
            <person name="Du C."/>
            <person name="Cheng J."/>
            <person name="Dai P."/>
            <person name="Han X."/>
            <person name="Huang E."/>
            <person name="Gao Y."/>
            <person name="Liu J."/>
            <person name="Shao H."/>
            <person name="Ye R."/>
            <person name="Li L."/>
            <person name="Wei W."/>
            <person name="Wang X."/>
            <person name="Wang C."/>
            <person name="Huo Q."/>
            <person name="Li W."/>
            <person name="Guo W."/>
            <person name="Chen H."/>
            <person name="Chen S."/>
            <person name="Zhou L."/>
            <person name="Zhou L."/>
            <person name="Ni X."/>
            <person name="Tian J."/>
            <person name="Zhou Y."/>
            <person name="Sheng Y."/>
            <person name="Liu T."/>
            <person name="Pan Y."/>
            <person name="Xia L."/>
            <person name="Li J."/>
            <person name="Zhao F."/>
            <person name="Cao W."/>
        </authorList>
    </citation>
    <scope>NUCLEOTIDE SEQUENCE</scope>
    <source>
        <strain evidence="4">Rsan-2018</strain>
        <tissue evidence="4">Larvae</tissue>
    </source>
</reference>
<dbReference type="PANTHER" id="PTHR11783">
    <property type="entry name" value="SULFOTRANSFERASE SULT"/>
    <property type="match status" value="1"/>
</dbReference>
<proteinExistence type="inferred from homology"/>
<dbReference type="Gene3D" id="3.40.50.300">
    <property type="entry name" value="P-loop containing nucleotide triphosphate hydrolases"/>
    <property type="match status" value="3"/>
</dbReference>
<dbReference type="Proteomes" id="UP000821837">
    <property type="component" value="Chromosome 11"/>
</dbReference>
<evidence type="ECO:0000313" key="4">
    <source>
        <dbReference type="EMBL" id="KAH7972575.1"/>
    </source>
</evidence>
<sequence>MSFRFQPYSKDAKYIYVARNPYDCCVSYFYHTRDMPEYNFQDGTFDKFFEMFLRARSTSQLKKDVRAWVFKIADFIGDEYGQKLRMTTAAIGRNVPKWIALLKEAVGAEACEKPMSGDFVRKGVVGDWRNHFSEDQVKRLQNRLRKRREDLIDQLLSWIEMPFLEGQGAESIDEMKKPRPIESHLPFRLETFSKEAKYMYMARNPYNCCVFFFYHNRGMPEYKF</sequence>
<keyword evidence="2" id="KW-0808">Transferase</keyword>
<comment type="similarity">
    <text evidence="1">Belongs to the sulfotransferase 1 family.</text>
</comment>